<protein>
    <submittedName>
        <fullName evidence="3">PelA/Pel-15E family pectate lyase</fullName>
    </submittedName>
</protein>
<dbReference type="InterPro" id="IPR012669">
    <property type="entry name" value="Pectate_lyase"/>
</dbReference>
<dbReference type="EMBL" id="RAPN01000001">
    <property type="protein sequence ID" value="RKD90970.1"/>
    <property type="molecule type" value="Genomic_DNA"/>
</dbReference>
<feature type="chain" id="PRO_5019210222" evidence="2">
    <location>
        <begin position="22"/>
        <end position="526"/>
    </location>
</feature>
<dbReference type="SUPFAM" id="SSF81853">
    <property type="entry name" value="Family 10 polysaccharide lyase"/>
    <property type="match status" value="1"/>
</dbReference>
<sequence length="526" mass="60257">MKQTKLLLLLAASLLFSTARSQDQPTDEQITGTMLKATHYMVEEVSTNGGYVWNYLPDFSRRWGEMEAYPTMIWLQHPGTISMGHLFLKAYEQTGDDYYYQAAEKAAAAVIWGQSNEGGWNYMVDFAGDRSLKQWYATIGKNGWRLEEFQHYYGNSTFDDDITSDAARFLLRIYLEKLDPKFKPALDKAIDFILKSQYPQGGWPQRFPLMYDFNKQGHPDYTSYYTFNDDVTWENVHFLIQCYETLGEARLLKPIHRGMDFYLISQDGSGAWAQQLTLDMETAGARTYEPAALLPSATCGNAFLLLKFYELTGDTRYLAPLPAAIKWIESVQLPANKVDGERKFPMFVDPATQKPIFVHRKGSNVKYGSYYLDEDDSHLLGHYGGKSHVPLQELKDEYARLTSIPVEEATKDSPLLPGKFEQEGTPQSYYDLSRVDFDFSPSAKQALEIINSLDDQNRWLTKHAMTSHPYIGDGTKTETTGEYSSTYVGDETDTSPYRDTTDQEYISTGDYIRNMYLLLNYLKNKK</sequence>
<evidence type="ECO:0000313" key="4">
    <source>
        <dbReference type="Proteomes" id="UP000283387"/>
    </source>
</evidence>
<accession>A0A419W6B9</accession>
<organism evidence="3 4">
    <name type="scientific">Mangrovibacterium diazotrophicum</name>
    <dbReference type="NCBI Taxonomy" id="1261403"/>
    <lineage>
        <taxon>Bacteria</taxon>
        <taxon>Pseudomonadati</taxon>
        <taxon>Bacteroidota</taxon>
        <taxon>Bacteroidia</taxon>
        <taxon>Marinilabiliales</taxon>
        <taxon>Prolixibacteraceae</taxon>
        <taxon>Mangrovibacterium</taxon>
    </lineage>
</organism>
<feature type="region of interest" description="Disordered" evidence="1">
    <location>
        <begin position="471"/>
        <end position="498"/>
    </location>
</feature>
<dbReference type="OrthoDB" id="9804686at2"/>
<gene>
    <name evidence="3" type="ORF">BC643_1317</name>
</gene>
<dbReference type="Gene3D" id="1.50.10.20">
    <property type="match status" value="1"/>
</dbReference>
<evidence type="ECO:0000256" key="1">
    <source>
        <dbReference type="SAM" id="MobiDB-lite"/>
    </source>
</evidence>
<dbReference type="Pfam" id="PF09492">
    <property type="entry name" value="Pec_lyase"/>
    <property type="match status" value="1"/>
</dbReference>
<evidence type="ECO:0000256" key="2">
    <source>
        <dbReference type="SAM" id="SignalP"/>
    </source>
</evidence>
<keyword evidence="2" id="KW-0732">Signal</keyword>
<proteinExistence type="predicted"/>
<reference evidence="3 4" key="1">
    <citation type="submission" date="2018-09" db="EMBL/GenBank/DDBJ databases">
        <title>Genomic Encyclopedia of Archaeal and Bacterial Type Strains, Phase II (KMG-II): from individual species to whole genera.</title>
        <authorList>
            <person name="Goeker M."/>
        </authorList>
    </citation>
    <scope>NUCLEOTIDE SEQUENCE [LARGE SCALE GENOMIC DNA]</scope>
    <source>
        <strain evidence="3 4">DSM 27148</strain>
    </source>
</reference>
<keyword evidence="3" id="KW-0456">Lyase</keyword>
<keyword evidence="4" id="KW-1185">Reference proteome</keyword>
<name>A0A419W6B9_9BACT</name>
<feature type="signal peptide" evidence="2">
    <location>
        <begin position="1"/>
        <end position="21"/>
    </location>
</feature>
<dbReference type="Proteomes" id="UP000283387">
    <property type="component" value="Unassembled WGS sequence"/>
</dbReference>
<dbReference type="AlphaFoldDB" id="A0A419W6B9"/>
<dbReference type="GO" id="GO:0016829">
    <property type="term" value="F:lyase activity"/>
    <property type="evidence" value="ECO:0007669"/>
    <property type="project" value="UniProtKB-KW"/>
</dbReference>
<dbReference type="RefSeq" id="WP_120272318.1">
    <property type="nucleotide sequence ID" value="NZ_RAPN01000001.1"/>
</dbReference>
<evidence type="ECO:0000313" key="3">
    <source>
        <dbReference type="EMBL" id="RKD90970.1"/>
    </source>
</evidence>
<comment type="caution">
    <text evidence="3">The sequence shown here is derived from an EMBL/GenBank/DDBJ whole genome shotgun (WGS) entry which is preliminary data.</text>
</comment>
<feature type="compositionally biased region" description="Polar residues" evidence="1">
    <location>
        <begin position="477"/>
        <end position="487"/>
    </location>
</feature>